<dbReference type="InterPro" id="IPR014284">
    <property type="entry name" value="RNA_pol_sigma-70_dom"/>
</dbReference>
<dbReference type="Pfam" id="PF04542">
    <property type="entry name" value="Sigma70_r2"/>
    <property type="match status" value="1"/>
</dbReference>
<evidence type="ECO:0000256" key="4">
    <source>
        <dbReference type="ARBA" id="ARBA00023163"/>
    </source>
</evidence>
<evidence type="ECO:0000313" key="7">
    <source>
        <dbReference type="EMBL" id="OZI30455.1"/>
    </source>
</evidence>
<evidence type="ECO:0000256" key="2">
    <source>
        <dbReference type="ARBA" id="ARBA00023015"/>
    </source>
</evidence>
<feature type="domain" description="RNA polymerase sigma-70 region 2" evidence="5">
    <location>
        <begin position="13"/>
        <end position="75"/>
    </location>
</feature>
<dbReference type="CDD" id="cd06171">
    <property type="entry name" value="Sigma70_r4"/>
    <property type="match status" value="1"/>
</dbReference>
<comment type="similarity">
    <text evidence="1">Belongs to the sigma-70 factor family. ECF subfamily.</text>
</comment>
<dbReference type="SUPFAM" id="SSF88946">
    <property type="entry name" value="Sigma2 domain of RNA polymerase sigma factors"/>
    <property type="match status" value="1"/>
</dbReference>
<dbReference type="InterPro" id="IPR013249">
    <property type="entry name" value="RNA_pol_sigma70_r4_t2"/>
</dbReference>
<comment type="caution">
    <text evidence="7">The sequence shown here is derived from an EMBL/GenBank/DDBJ whole genome shotgun (WGS) entry which is preliminary data.</text>
</comment>
<dbReference type="InterPro" id="IPR007627">
    <property type="entry name" value="RNA_pol_sigma70_r2"/>
</dbReference>
<protein>
    <recommendedName>
        <fullName evidence="9">RNA polymerase ECF-subfamily sigma-70 factor</fullName>
    </recommendedName>
</protein>
<evidence type="ECO:0000259" key="5">
    <source>
        <dbReference type="Pfam" id="PF04542"/>
    </source>
</evidence>
<dbReference type="Pfam" id="PF08281">
    <property type="entry name" value="Sigma70_r4_2"/>
    <property type="match status" value="1"/>
</dbReference>
<dbReference type="PANTHER" id="PTHR43133:SF63">
    <property type="entry name" value="RNA POLYMERASE SIGMA FACTOR FECI-RELATED"/>
    <property type="match status" value="1"/>
</dbReference>
<name>A0A261RZW1_9BORD</name>
<keyword evidence="8" id="KW-1185">Reference proteome</keyword>
<dbReference type="NCBIfam" id="TIGR02937">
    <property type="entry name" value="sigma70-ECF"/>
    <property type="match status" value="1"/>
</dbReference>
<evidence type="ECO:0000259" key="6">
    <source>
        <dbReference type="Pfam" id="PF08281"/>
    </source>
</evidence>
<sequence>MTGSRPPRKGWLAHYGELVSAWRRKGPGEDDGEDALQDSALGLLENGVAAIQGNPRAYLARSTRNGLIDRHRRRAKLAVLPIDEVDETDLPRTESPESTLYAQELAGALMAALEELPLKCQQVYVHHRLEGRTQAEIADHMGLSRSMVEKYMQRAVRHIAERLQAYAPH</sequence>
<organism evidence="7 8">
    <name type="scientific">Bordetella genomosp. 10</name>
    <dbReference type="NCBI Taxonomy" id="1416804"/>
    <lineage>
        <taxon>Bacteria</taxon>
        <taxon>Pseudomonadati</taxon>
        <taxon>Pseudomonadota</taxon>
        <taxon>Betaproteobacteria</taxon>
        <taxon>Burkholderiales</taxon>
        <taxon>Alcaligenaceae</taxon>
        <taxon>Bordetella</taxon>
    </lineage>
</organism>
<gene>
    <name evidence="7" type="ORF">CAL29_20725</name>
</gene>
<dbReference type="Gene3D" id="1.10.10.10">
    <property type="entry name" value="Winged helix-like DNA-binding domain superfamily/Winged helix DNA-binding domain"/>
    <property type="match status" value="1"/>
</dbReference>
<keyword evidence="3" id="KW-0731">Sigma factor</keyword>
<dbReference type="OrthoDB" id="192021at2"/>
<dbReference type="InterPro" id="IPR039425">
    <property type="entry name" value="RNA_pol_sigma-70-like"/>
</dbReference>
<proteinExistence type="inferred from homology"/>
<dbReference type="GO" id="GO:0006352">
    <property type="term" value="P:DNA-templated transcription initiation"/>
    <property type="evidence" value="ECO:0007669"/>
    <property type="project" value="InterPro"/>
</dbReference>
<evidence type="ECO:0008006" key="9">
    <source>
        <dbReference type="Google" id="ProtNLM"/>
    </source>
</evidence>
<dbReference type="Proteomes" id="UP000216020">
    <property type="component" value="Unassembled WGS sequence"/>
</dbReference>
<dbReference type="Gene3D" id="1.10.1740.10">
    <property type="match status" value="1"/>
</dbReference>
<keyword evidence="4" id="KW-0804">Transcription</keyword>
<dbReference type="GO" id="GO:0016987">
    <property type="term" value="F:sigma factor activity"/>
    <property type="evidence" value="ECO:0007669"/>
    <property type="project" value="UniProtKB-KW"/>
</dbReference>
<dbReference type="SUPFAM" id="SSF88659">
    <property type="entry name" value="Sigma3 and sigma4 domains of RNA polymerase sigma factors"/>
    <property type="match status" value="1"/>
</dbReference>
<dbReference type="InterPro" id="IPR013324">
    <property type="entry name" value="RNA_pol_sigma_r3/r4-like"/>
</dbReference>
<feature type="domain" description="RNA polymerase sigma factor 70 region 4 type 2" evidence="6">
    <location>
        <begin position="108"/>
        <end position="159"/>
    </location>
</feature>
<evidence type="ECO:0000313" key="8">
    <source>
        <dbReference type="Proteomes" id="UP000216020"/>
    </source>
</evidence>
<reference evidence="8" key="1">
    <citation type="submission" date="2017-05" db="EMBL/GenBank/DDBJ databases">
        <title>Complete and WGS of Bordetella genogroups.</title>
        <authorList>
            <person name="Spilker T."/>
            <person name="Lipuma J."/>
        </authorList>
    </citation>
    <scope>NUCLEOTIDE SEQUENCE [LARGE SCALE GENOMIC DNA]</scope>
    <source>
        <strain evidence="8">AU16122</strain>
    </source>
</reference>
<dbReference type="GO" id="GO:0003677">
    <property type="term" value="F:DNA binding"/>
    <property type="evidence" value="ECO:0007669"/>
    <property type="project" value="InterPro"/>
</dbReference>
<evidence type="ECO:0000256" key="3">
    <source>
        <dbReference type="ARBA" id="ARBA00023082"/>
    </source>
</evidence>
<dbReference type="AlphaFoldDB" id="A0A261RZW1"/>
<dbReference type="PANTHER" id="PTHR43133">
    <property type="entry name" value="RNA POLYMERASE ECF-TYPE SIGMA FACTO"/>
    <property type="match status" value="1"/>
</dbReference>
<keyword evidence="2" id="KW-0805">Transcription regulation</keyword>
<dbReference type="EMBL" id="NEVM01000005">
    <property type="protein sequence ID" value="OZI30455.1"/>
    <property type="molecule type" value="Genomic_DNA"/>
</dbReference>
<dbReference type="RefSeq" id="WP_094854879.1">
    <property type="nucleotide sequence ID" value="NZ_NEVM01000005.1"/>
</dbReference>
<dbReference type="InterPro" id="IPR036388">
    <property type="entry name" value="WH-like_DNA-bd_sf"/>
</dbReference>
<dbReference type="InterPro" id="IPR013325">
    <property type="entry name" value="RNA_pol_sigma_r2"/>
</dbReference>
<evidence type="ECO:0000256" key="1">
    <source>
        <dbReference type="ARBA" id="ARBA00010641"/>
    </source>
</evidence>
<accession>A0A261RZW1</accession>